<dbReference type="InterPro" id="IPR013708">
    <property type="entry name" value="Shikimate_DH-bd_N"/>
</dbReference>
<evidence type="ECO:0000256" key="4">
    <source>
        <dbReference type="ARBA" id="ARBA00022857"/>
    </source>
</evidence>
<feature type="binding site" evidence="8">
    <location>
        <position position="226"/>
    </location>
    <ligand>
        <name>shikimate</name>
        <dbReference type="ChEBI" id="CHEBI:36208"/>
    </ligand>
</feature>
<keyword evidence="5 8" id="KW-0560">Oxidoreductase</keyword>
<dbReference type="Gene3D" id="3.40.50.10860">
    <property type="entry name" value="Leucine Dehydrogenase, chain A, domain 1"/>
    <property type="match status" value="1"/>
</dbReference>
<evidence type="ECO:0000256" key="7">
    <source>
        <dbReference type="ARBA" id="ARBA00049442"/>
    </source>
</evidence>
<feature type="binding site" evidence="8">
    <location>
        <position position="224"/>
    </location>
    <ligand>
        <name>NADP(+)</name>
        <dbReference type="ChEBI" id="CHEBI:58349"/>
    </ligand>
</feature>
<evidence type="ECO:0000313" key="12">
    <source>
        <dbReference type="Proteomes" id="UP001228905"/>
    </source>
</evidence>
<feature type="binding site" evidence="8">
    <location>
        <position position="69"/>
    </location>
    <ligand>
        <name>shikimate</name>
        <dbReference type="ChEBI" id="CHEBI:36208"/>
    </ligand>
</feature>
<dbReference type="RefSeq" id="WP_307350510.1">
    <property type="nucleotide sequence ID" value="NZ_JAUSVS010000006.1"/>
</dbReference>
<evidence type="ECO:0000256" key="2">
    <source>
        <dbReference type="ARBA" id="ARBA00012962"/>
    </source>
</evidence>
<feature type="binding site" evidence="8">
    <location>
        <begin position="159"/>
        <end position="164"/>
    </location>
    <ligand>
        <name>NADP(+)</name>
        <dbReference type="ChEBI" id="CHEBI:58349"/>
    </ligand>
</feature>
<comment type="pathway">
    <text evidence="1 8">Metabolic intermediate biosynthesis; chorismate biosynthesis; chorismate from D-erythrose 4-phosphate and phosphoenolpyruvate: step 4/7.</text>
</comment>
<comment type="catalytic activity">
    <reaction evidence="7 8">
        <text>shikimate + NADP(+) = 3-dehydroshikimate + NADPH + H(+)</text>
        <dbReference type="Rhea" id="RHEA:17737"/>
        <dbReference type="ChEBI" id="CHEBI:15378"/>
        <dbReference type="ChEBI" id="CHEBI:16630"/>
        <dbReference type="ChEBI" id="CHEBI:36208"/>
        <dbReference type="ChEBI" id="CHEBI:57783"/>
        <dbReference type="ChEBI" id="CHEBI:58349"/>
        <dbReference type="EC" id="1.1.1.25"/>
    </reaction>
</comment>
<feature type="domain" description="Shikimate dehydrogenase substrate binding N-terminal" evidence="10">
    <location>
        <begin position="14"/>
        <end position="95"/>
    </location>
</feature>
<protein>
    <recommendedName>
        <fullName evidence="2 8">Shikimate dehydrogenase (NADP(+))</fullName>
        <shortName evidence="8">SDH</shortName>
        <ecNumber evidence="2 8">1.1.1.25</ecNumber>
    </recommendedName>
</protein>
<feature type="binding site" evidence="8">
    <location>
        <position position="110"/>
    </location>
    <ligand>
        <name>shikimate</name>
        <dbReference type="ChEBI" id="CHEBI:36208"/>
    </ligand>
</feature>
<dbReference type="InterPro" id="IPR006151">
    <property type="entry name" value="Shikm_DH/Glu-tRNA_Rdtase"/>
</dbReference>
<evidence type="ECO:0000256" key="5">
    <source>
        <dbReference type="ARBA" id="ARBA00023002"/>
    </source>
</evidence>
<dbReference type="NCBIfam" id="TIGR00507">
    <property type="entry name" value="aroE"/>
    <property type="match status" value="1"/>
</dbReference>
<sequence>MSVGMTGAAWVAGVVGSPINHSLSPVIHNAWIEEALLDAAYVPFNPPPPAFRGFIQGLRGGAIRGLNVTIPFKEEALALADEASDLARRAGAANLLLFRDDGAIIADNTDGTGLLAALHVQAEYRADAGPVVILGAGGAARGAAAALLEAGAPAVRVINRTRERALVLARQLGPLVTGFGREDAHVALRDAACIINATSLGLGGGPGPDIDLGLAPHAAVVMDMVYKPLETGLIHRALERGMRTVDGLEMLIRQAVPSFEAFYGRRPPATINVRALCLETLAAQERNA</sequence>
<feature type="binding site" evidence="8">
    <location>
        <begin position="135"/>
        <end position="139"/>
    </location>
    <ligand>
        <name>NADP(+)</name>
        <dbReference type="ChEBI" id="CHEBI:58349"/>
    </ligand>
</feature>
<dbReference type="InterPro" id="IPR046346">
    <property type="entry name" value="Aminoacid_DH-like_N_sf"/>
</dbReference>
<dbReference type="Gene3D" id="3.40.50.720">
    <property type="entry name" value="NAD(P)-binding Rossmann-like Domain"/>
    <property type="match status" value="1"/>
</dbReference>
<evidence type="ECO:0000256" key="1">
    <source>
        <dbReference type="ARBA" id="ARBA00004871"/>
    </source>
</evidence>
<evidence type="ECO:0000313" key="11">
    <source>
        <dbReference type="EMBL" id="MDQ0465291.1"/>
    </source>
</evidence>
<dbReference type="PANTHER" id="PTHR21089">
    <property type="entry name" value="SHIKIMATE DEHYDROGENASE"/>
    <property type="match status" value="1"/>
</dbReference>
<comment type="caution">
    <text evidence="11">The sequence shown here is derived from an EMBL/GenBank/DDBJ whole genome shotgun (WGS) entry which is preliminary data.</text>
</comment>
<evidence type="ECO:0000256" key="3">
    <source>
        <dbReference type="ARBA" id="ARBA00022605"/>
    </source>
</evidence>
<evidence type="ECO:0000256" key="8">
    <source>
        <dbReference type="HAMAP-Rule" id="MF_00222"/>
    </source>
</evidence>
<keyword evidence="12" id="KW-1185">Reference proteome</keyword>
<dbReference type="SUPFAM" id="SSF53223">
    <property type="entry name" value="Aminoacid dehydrogenase-like, N-terminal domain"/>
    <property type="match status" value="1"/>
</dbReference>
<dbReference type="Pfam" id="PF08501">
    <property type="entry name" value="Shikimate_dh_N"/>
    <property type="match status" value="1"/>
</dbReference>
<comment type="function">
    <text evidence="8">Involved in the biosynthesis of the chorismate, which leads to the biosynthesis of aromatic amino acids. Catalyzes the reversible NADPH linked reduction of 3-dehydroshikimate (DHSA) to yield shikimate (SA).</text>
</comment>
<keyword evidence="3 8" id="KW-0028">Amino-acid biosynthesis</keyword>
<dbReference type="InterPro" id="IPR022893">
    <property type="entry name" value="Shikimate_DH_fam"/>
</dbReference>
<feature type="binding site" evidence="8">
    <location>
        <begin position="22"/>
        <end position="24"/>
    </location>
    <ligand>
        <name>shikimate</name>
        <dbReference type="ChEBI" id="CHEBI:36208"/>
    </ligand>
</feature>
<feature type="binding site" evidence="8">
    <location>
        <position position="94"/>
    </location>
    <ligand>
        <name>shikimate</name>
        <dbReference type="ChEBI" id="CHEBI:36208"/>
    </ligand>
</feature>
<proteinExistence type="inferred from homology"/>
<dbReference type="EMBL" id="JAUSVS010000006">
    <property type="protein sequence ID" value="MDQ0465291.1"/>
    <property type="molecule type" value="Genomic_DNA"/>
</dbReference>
<dbReference type="InterPro" id="IPR036291">
    <property type="entry name" value="NAD(P)-bd_dom_sf"/>
</dbReference>
<dbReference type="Proteomes" id="UP001228905">
    <property type="component" value="Unassembled WGS sequence"/>
</dbReference>
<gene>
    <name evidence="8" type="primary">aroE</name>
    <name evidence="11" type="ORF">QO010_003078</name>
</gene>
<accession>A0ABU0ITG0</accession>
<dbReference type="GO" id="GO:0004764">
    <property type="term" value="F:shikimate 3-dehydrogenase (NADP+) activity"/>
    <property type="evidence" value="ECO:0007669"/>
    <property type="project" value="UniProtKB-EC"/>
</dbReference>
<reference evidence="11 12" key="1">
    <citation type="submission" date="2023-07" db="EMBL/GenBank/DDBJ databases">
        <title>Genomic Encyclopedia of Type Strains, Phase IV (KMG-IV): sequencing the most valuable type-strain genomes for metagenomic binning, comparative biology and taxonomic classification.</title>
        <authorList>
            <person name="Goeker M."/>
        </authorList>
    </citation>
    <scope>NUCLEOTIDE SEQUENCE [LARGE SCALE GENOMIC DNA]</scope>
    <source>
        <strain evidence="11 12">DSM 18695</strain>
    </source>
</reference>
<comment type="similarity">
    <text evidence="8">Belongs to the shikimate dehydrogenase family.</text>
</comment>
<dbReference type="HAMAP" id="MF_00222">
    <property type="entry name" value="Shikimate_DH_AroE"/>
    <property type="match status" value="1"/>
</dbReference>
<feature type="binding site" evidence="8">
    <location>
        <position position="85"/>
    </location>
    <ligand>
        <name>NADP(+)</name>
        <dbReference type="ChEBI" id="CHEBI:58349"/>
    </ligand>
</feature>
<dbReference type="EC" id="1.1.1.25" evidence="2 8"/>
<organism evidence="11 12">
    <name type="scientific">Caulobacter ginsengisoli</name>
    <dbReference type="NCBI Taxonomy" id="400775"/>
    <lineage>
        <taxon>Bacteria</taxon>
        <taxon>Pseudomonadati</taxon>
        <taxon>Pseudomonadota</taxon>
        <taxon>Alphaproteobacteria</taxon>
        <taxon>Caulobacterales</taxon>
        <taxon>Caulobacteraceae</taxon>
        <taxon>Caulobacter</taxon>
    </lineage>
</organism>
<dbReference type="Pfam" id="PF01488">
    <property type="entry name" value="Shikimate_DH"/>
    <property type="match status" value="1"/>
</dbReference>
<keyword evidence="4 8" id="KW-0521">NADP</keyword>
<dbReference type="SUPFAM" id="SSF51735">
    <property type="entry name" value="NAD(P)-binding Rossmann-fold domains"/>
    <property type="match status" value="1"/>
</dbReference>
<evidence type="ECO:0000259" key="9">
    <source>
        <dbReference type="Pfam" id="PF01488"/>
    </source>
</evidence>
<feature type="binding site" evidence="8">
    <location>
        <position position="247"/>
    </location>
    <ligand>
        <name>NADP(+)</name>
        <dbReference type="ChEBI" id="CHEBI:58349"/>
    </ligand>
</feature>
<keyword evidence="6 8" id="KW-0057">Aromatic amino acid biosynthesis</keyword>
<evidence type="ECO:0000259" key="10">
    <source>
        <dbReference type="Pfam" id="PF08501"/>
    </source>
</evidence>
<evidence type="ECO:0000256" key="6">
    <source>
        <dbReference type="ARBA" id="ARBA00023141"/>
    </source>
</evidence>
<dbReference type="InterPro" id="IPR011342">
    <property type="entry name" value="Shikimate_DH"/>
</dbReference>
<comment type="subunit">
    <text evidence="8">Homodimer.</text>
</comment>
<dbReference type="PANTHER" id="PTHR21089:SF1">
    <property type="entry name" value="BIFUNCTIONAL 3-DEHYDROQUINATE DEHYDRATASE_SHIKIMATE DEHYDROGENASE, CHLOROPLASTIC"/>
    <property type="match status" value="1"/>
</dbReference>
<feature type="domain" description="Quinate/shikimate 5-dehydrogenase/glutamyl-tRNA reductase" evidence="9">
    <location>
        <begin position="130"/>
        <end position="199"/>
    </location>
</feature>
<feature type="binding site" evidence="8">
    <location>
        <position position="254"/>
    </location>
    <ligand>
        <name>shikimate</name>
        <dbReference type="ChEBI" id="CHEBI:36208"/>
    </ligand>
</feature>
<feature type="active site" description="Proton acceptor" evidence="8">
    <location>
        <position position="73"/>
    </location>
</feature>
<name>A0ABU0ITG0_9CAUL</name>